<dbReference type="Gene3D" id="3.30.505.10">
    <property type="entry name" value="SH2 domain"/>
    <property type="match status" value="2"/>
</dbReference>
<dbReference type="CDD" id="cd10341">
    <property type="entry name" value="SH2_N-SH2_PLC_gamma_like"/>
    <property type="match status" value="1"/>
</dbReference>
<feature type="domain" description="SH3" evidence="15">
    <location>
        <begin position="802"/>
        <end position="860"/>
    </location>
</feature>
<dbReference type="GO" id="GO:0032587">
    <property type="term" value="C:ruffle membrane"/>
    <property type="evidence" value="ECO:0007669"/>
    <property type="project" value="TreeGrafter"/>
</dbReference>
<keyword evidence="3 12" id="KW-0728">SH3 domain</keyword>
<dbReference type="InterPro" id="IPR001711">
    <property type="entry name" value="PLipase_C_Pinositol-sp_Y"/>
</dbReference>
<dbReference type="SUPFAM" id="SSF55550">
    <property type="entry name" value="SH2 domain"/>
    <property type="match status" value="2"/>
</dbReference>
<keyword evidence="6" id="KW-0106">Calcium</keyword>
<evidence type="ECO:0000256" key="3">
    <source>
        <dbReference type="ARBA" id="ARBA00022443"/>
    </source>
</evidence>
<comment type="cofactor">
    <cofactor evidence="1">
        <name>Ca(2+)</name>
        <dbReference type="ChEBI" id="CHEBI:29108"/>
    </cofactor>
</comment>
<dbReference type="PROSITE" id="PS50001">
    <property type="entry name" value="SH2"/>
    <property type="match status" value="2"/>
</dbReference>
<dbReference type="Pfam" id="PF00017">
    <property type="entry name" value="SH2"/>
    <property type="match status" value="2"/>
</dbReference>
<dbReference type="GO" id="GO:0048015">
    <property type="term" value="P:phosphatidylinositol-mediated signaling"/>
    <property type="evidence" value="ECO:0007669"/>
    <property type="project" value="TreeGrafter"/>
</dbReference>
<dbReference type="Pfam" id="PF23583">
    <property type="entry name" value="EF_HAND_2_PLCG"/>
    <property type="match status" value="1"/>
</dbReference>
<dbReference type="Pfam" id="PF00018">
    <property type="entry name" value="SH3_1"/>
    <property type="match status" value="1"/>
</dbReference>
<dbReference type="STRING" id="334426.A0A158PIZ0"/>
<dbReference type="Pfam" id="PF00387">
    <property type="entry name" value="PI-PLC-Y"/>
    <property type="match status" value="1"/>
</dbReference>
<dbReference type="Proteomes" id="UP000267027">
    <property type="component" value="Unassembled WGS sequence"/>
</dbReference>
<dbReference type="InterPro" id="IPR000008">
    <property type="entry name" value="C2_dom"/>
</dbReference>
<evidence type="ECO:0000256" key="10">
    <source>
        <dbReference type="ARBA" id="ARBA00023224"/>
    </source>
</evidence>
<dbReference type="InterPro" id="IPR011992">
    <property type="entry name" value="EF-hand-dom_pair"/>
</dbReference>
<dbReference type="PROSITE" id="PS50008">
    <property type="entry name" value="PIPLC_Y_DOMAIN"/>
    <property type="match status" value="1"/>
</dbReference>
<keyword evidence="8 11" id="KW-0727">SH2 domain</keyword>
<gene>
    <name evidence="18" type="ORF">ACOC_LOCUS8117</name>
</gene>
<reference evidence="18 19" key="2">
    <citation type="submission" date="2018-11" db="EMBL/GenBank/DDBJ databases">
        <authorList>
            <consortium name="Pathogen Informatics"/>
        </authorList>
    </citation>
    <scope>NUCLEOTIDE SEQUENCE [LARGE SCALE GENOMIC DNA]</scope>
    <source>
        <strain evidence="18 19">Costa Rica</strain>
    </source>
</reference>
<evidence type="ECO:0000256" key="9">
    <source>
        <dbReference type="ARBA" id="ARBA00023098"/>
    </source>
</evidence>
<evidence type="ECO:0000256" key="13">
    <source>
        <dbReference type="RuleBase" id="RU361133"/>
    </source>
</evidence>
<dbReference type="PRINTS" id="PR00390">
    <property type="entry name" value="PHPHLIPASEC"/>
</dbReference>
<dbReference type="SUPFAM" id="SSF51695">
    <property type="entry name" value="PLC-like phosphodiesterases"/>
    <property type="match status" value="1"/>
</dbReference>
<dbReference type="Gene3D" id="2.60.40.150">
    <property type="entry name" value="C2 domain"/>
    <property type="match status" value="1"/>
</dbReference>
<dbReference type="WBParaSite" id="ACOC_0000811601-mRNA-1">
    <property type="protein sequence ID" value="ACOC_0000811601-mRNA-1"/>
    <property type="gene ID" value="ACOC_0000811601"/>
</dbReference>
<dbReference type="GO" id="GO:0004435">
    <property type="term" value="F:phosphatidylinositol-4,5-bisphosphate phospholipase C activity"/>
    <property type="evidence" value="ECO:0007669"/>
    <property type="project" value="UniProtKB-EC"/>
</dbReference>
<dbReference type="CDD" id="cd00275">
    <property type="entry name" value="C2_PLC_like"/>
    <property type="match status" value="1"/>
</dbReference>
<dbReference type="InterPro" id="IPR000909">
    <property type="entry name" value="PLipase_C_PInositol-sp_X_dom"/>
</dbReference>
<dbReference type="PRINTS" id="PR00401">
    <property type="entry name" value="SH2DOMAIN"/>
</dbReference>
<feature type="domain" description="SH2" evidence="14">
    <location>
        <begin position="577"/>
        <end position="676"/>
    </location>
</feature>
<dbReference type="FunFam" id="3.20.20.190:FF:000062">
    <property type="entry name" value="1-phosphatidylinositol 4,5-bisphosphate phosphodiesterase gamma"/>
    <property type="match status" value="1"/>
</dbReference>
<dbReference type="GO" id="GO:0046488">
    <property type="term" value="P:phosphatidylinositol metabolic process"/>
    <property type="evidence" value="ECO:0007669"/>
    <property type="project" value="TreeGrafter"/>
</dbReference>
<comment type="catalytic activity">
    <reaction evidence="13">
        <text>a 1,2-diacyl-sn-glycero-3-phospho-(1D-myo-inositol-4,5-bisphosphate) + H2O = 1D-myo-inositol 1,4,5-trisphosphate + a 1,2-diacyl-sn-glycerol + H(+)</text>
        <dbReference type="Rhea" id="RHEA:33179"/>
        <dbReference type="ChEBI" id="CHEBI:15377"/>
        <dbReference type="ChEBI" id="CHEBI:15378"/>
        <dbReference type="ChEBI" id="CHEBI:17815"/>
        <dbReference type="ChEBI" id="CHEBI:58456"/>
        <dbReference type="ChEBI" id="CHEBI:203600"/>
        <dbReference type="EC" id="3.1.4.11"/>
    </reaction>
</comment>
<name>A0A158PIZ0_ANGCS</name>
<keyword evidence="5 13" id="KW-0378">Hydrolase</keyword>
<evidence type="ECO:0000259" key="14">
    <source>
        <dbReference type="PROSITE" id="PS50001"/>
    </source>
</evidence>
<dbReference type="Pfam" id="PF00388">
    <property type="entry name" value="PI-PLC-X"/>
    <property type="match status" value="1"/>
</dbReference>
<proteinExistence type="predicted"/>
<accession>A0A158PIZ0</accession>
<evidence type="ECO:0000313" key="18">
    <source>
        <dbReference type="EMBL" id="VDM59702.1"/>
    </source>
</evidence>
<dbReference type="InterPro" id="IPR000980">
    <property type="entry name" value="SH2"/>
</dbReference>
<dbReference type="InterPro" id="IPR001452">
    <property type="entry name" value="SH3_domain"/>
</dbReference>
<dbReference type="SMART" id="SM00148">
    <property type="entry name" value="PLCXc"/>
    <property type="match status" value="1"/>
</dbReference>
<evidence type="ECO:0000259" key="15">
    <source>
        <dbReference type="PROSITE" id="PS50002"/>
    </source>
</evidence>
<reference evidence="20" key="1">
    <citation type="submission" date="2016-04" db="UniProtKB">
        <authorList>
            <consortium name="WormBaseParasite"/>
        </authorList>
    </citation>
    <scope>IDENTIFICATION</scope>
</reference>
<dbReference type="Gene3D" id="2.30.30.40">
    <property type="entry name" value="SH3 Domains"/>
    <property type="match status" value="1"/>
</dbReference>
<evidence type="ECO:0000313" key="20">
    <source>
        <dbReference type="WBParaSite" id="ACOC_0000811601-mRNA-1"/>
    </source>
</evidence>
<dbReference type="InterPro" id="IPR035892">
    <property type="entry name" value="C2_domain_sf"/>
</dbReference>
<keyword evidence="4" id="KW-0677">Repeat</keyword>
<dbReference type="OMA" id="CMLERGT"/>
<dbReference type="SUPFAM" id="SSF47473">
    <property type="entry name" value="EF-hand"/>
    <property type="match status" value="1"/>
</dbReference>
<dbReference type="SMART" id="SM00239">
    <property type="entry name" value="C2"/>
    <property type="match status" value="1"/>
</dbReference>
<dbReference type="SMART" id="SM00252">
    <property type="entry name" value="SH2"/>
    <property type="match status" value="2"/>
</dbReference>
<sequence>MVVGGSGRKTSVVSGPFSDRFHVFSKNHEMDFAKIYLAMQKGHKVCKINVLKKWDPTYKLLTLNMETRQLFLTKLEQTTVRGKPIVLDLRHVREVQTLDYKLSAIQIGDKWKRDREIQNFDPLKILVIAHGTQFTLKEWTLLFESVEACRLWREGVHNLMIDTRDIFLSGHSARIERFIAKHFINLVTPGTEFVARKHMKPFVQTSLQYKVPSRVLQEVTEDQMNLLQFSQATRNFIHSETLFASRFSELSENGATVSFTNFMRFLENMQNDPMSSNRARVVGFLRRIFQTSPRYPSWKLFCDFLFSRENSLWDSMNEKVIQDMTRPLSHYWIASSHNTYLTGDQLRSDSSLDSYAQALLMGCRCIELDCWDGQRKPNSQEFMDIVVYHGYTMTSKLLLRDVLNVIKHYAFITSVYPVILSIEDNCSVPAQRLLAQEIKEILGDDLLTQPINSSETQLPSPAALKRKIILKHKKLPIENENLASFVASSADEFQDTDILSRECIKKGVLALKDNIRHEWSSHIFILFPDRICYLLETCDDSSLKDDNSSIAGDDEREEEPLTGFGVRPEEQHITEEWFHGHCGREEAKMRILQHKSRGNGLFMVRDSNLFIGDYSLTILHDEKVHHVRIKTRIIDREKKYYFMENKLCDTLYELVSYYTRHYLTTPTFKMVLTTPCPQPQPHLGQPWFSETADKEKAETLLSQAPEDGAFLLRYSGIDKSVFVLSIRVDGEIWHYRLKRDGRIFVVNQTMFENLNQIVEYYRTREFVRGISLSFPVNEMAVNLNPGNIETAQGSYQELSQLEEKILARALRPYRGMAEDDLSFPANAIITVLRKEESLWTGRYGSSVGWFPASYVQEILPTKTIITEVTSNYNTIELAGTVIERVSDDEKQYVIKISHTAQQWSGQQWFIAAKSVEEADDWQNQLWDLTRSVNSRISVLRTKEKSARIAAELSNLVVYCQAVPFDAAHVQTGSFYEMCSFVENKLDKLIEKGLVTFNIRQLSRVYPHGSRITSANYNPVPMWNAGCHMVALNYQTGDKAMQLNQGKFLGNGRCGYVLKPDYMIDENFDPLHGEVVTTSTPIRITVQVIAGRHLSRRDKHKGICSPFVEVELVGLPCDEKLFKTRTIASNGLNPIWNQTFMFEVTCPEVALLRFYVEDGDFVGPKTDPFIGQAVFPLDSIRCGFRSVPLLNQFSEELELSALLIDIQMIALGDLVPIQSARSVLQSSRMAPIFRSKHGMLKSFDSLSSSAKISTFQSQDSFDSVEYVFLLFVKSPNMFFIFVSTRTDLIT</sequence>
<feature type="domain" description="C2" evidence="16">
    <location>
        <begin position="1059"/>
        <end position="1190"/>
    </location>
</feature>
<dbReference type="PROSITE" id="PS50002">
    <property type="entry name" value="SH3"/>
    <property type="match status" value="1"/>
</dbReference>
<dbReference type="Gene3D" id="3.20.20.190">
    <property type="entry name" value="Phosphatidylinositol (PI) phosphodiesterase"/>
    <property type="match status" value="2"/>
</dbReference>
<dbReference type="GO" id="GO:0016042">
    <property type="term" value="P:lipid catabolic process"/>
    <property type="evidence" value="ECO:0007669"/>
    <property type="project" value="UniProtKB-KW"/>
</dbReference>
<evidence type="ECO:0000256" key="6">
    <source>
        <dbReference type="ARBA" id="ARBA00022837"/>
    </source>
</evidence>
<feature type="domain" description="SH2" evidence="14">
    <location>
        <begin position="687"/>
        <end position="776"/>
    </location>
</feature>
<keyword evidence="9 13" id="KW-0443">Lipid metabolism</keyword>
<evidence type="ECO:0000256" key="1">
    <source>
        <dbReference type="ARBA" id="ARBA00001913"/>
    </source>
</evidence>
<keyword evidence="10" id="KW-0807">Transducer</keyword>
<dbReference type="FunFam" id="3.30.505.10:FF:000011">
    <property type="entry name" value="1-phosphatidylinositol 4,5-bisphosphate phosphodiesterase gamma"/>
    <property type="match status" value="1"/>
</dbReference>
<dbReference type="SUPFAM" id="SSF50044">
    <property type="entry name" value="SH3-domain"/>
    <property type="match status" value="1"/>
</dbReference>
<keyword evidence="19" id="KW-1185">Reference proteome</keyword>
<dbReference type="EMBL" id="UYYA01004117">
    <property type="protein sequence ID" value="VDM59702.1"/>
    <property type="molecule type" value="Genomic_DNA"/>
</dbReference>
<evidence type="ECO:0000256" key="11">
    <source>
        <dbReference type="PROSITE-ProRule" id="PRU00191"/>
    </source>
</evidence>
<evidence type="ECO:0000256" key="8">
    <source>
        <dbReference type="ARBA" id="ARBA00022999"/>
    </source>
</evidence>
<dbReference type="GO" id="GO:0010634">
    <property type="term" value="P:positive regulation of epithelial cell migration"/>
    <property type="evidence" value="ECO:0007669"/>
    <property type="project" value="TreeGrafter"/>
</dbReference>
<dbReference type="InterPro" id="IPR036028">
    <property type="entry name" value="SH3-like_dom_sf"/>
</dbReference>
<dbReference type="PANTHER" id="PTHR10336">
    <property type="entry name" value="PHOSPHOINOSITIDE-SPECIFIC PHOSPHOLIPASE C FAMILY PROTEIN"/>
    <property type="match status" value="1"/>
</dbReference>
<dbReference type="InterPro" id="IPR056586">
    <property type="entry name" value="EF-hand_PLCG1"/>
</dbReference>
<evidence type="ECO:0000256" key="5">
    <source>
        <dbReference type="ARBA" id="ARBA00022801"/>
    </source>
</evidence>
<dbReference type="InterPro" id="IPR036860">
    <property type="entry name" value="SH2_dom_sf"/>
</dbReference>
<dbReference type="InterPro" id="IPR057061">
    <property type="entry name" value="PLCG_EF-hand_2"/>
</dbReference>
<evidence type="ECO:0000256" key="2">
    <source>
        <dbReference type="ARBA" id="ARBA00012368"/>
    </source>
</evidence>
<dbReference type="InterPro" id="IPR035024">
    <property type="entry name" value="PLC-gamma_N-SH2"/>
</dbReference>
<protein>
    <recommendedName>
        <fullName evidence="2 13">Phosphoinositide phospholipase C</fullName>
        <ecNumber evidence="2 13">3.1.4.11</ecNumber>
    </recommendedName>
</protein>
<evidence type="ECO:0000256" key="12">
    <source>
        <dbReference type="PROSITE-ProRule" id="PRU00192"/>
    </source>
</evidence>
<dbReference type="SUPFAM" id="SSF49562">
    <property type="entry name" value="C2 domain (Calcium/lipid-binding domain, CaLB)"/>
    <property type="match status" value="1"/>
</dbReference>
<dbReference type="PANTHER" id="PTHR10336:SF159">
    <property type="entry name" value="1-PHOSPHATIDYLINOSITOL 4,5-BISPHOSPHATE PHOSPHODIESTERASE GAMMA"/>
    <property type="match status" value="1"/>
</dbReference>
<dbReference type="Pfam" id="PF00168">
    <property type="entry name" value="C2"/>
    <property type="match status" value="1"/>
</dbReference>
<dbReference type="InterPro" id="IPR001192">
    <property type="entry name" value="PI-PLC_fam"/>
</dbReference>
<dbReference type="Pfam" id="PF23329">
    <property type="entry name" value="EF_HAND_1_PLCG"/>
    <property type="match status" value="1"/>
</dbReference>
<dbReference type="SMART" id="SM00326">
    <property type="entry name" value="SH3"/>
    <property type="match status" value="1"/>
</dbReference>
<dbReference type="SMART" id="SM00149">
    <property type="entry name" value="PLCYc"/>
    <property type="match status" value="1"/>
</dbReference>
<evidence type="ECO:0000256" key="4">
    <source>
        <dbReference type="ARBA" id="ARBA00022737"/>
    </source>
</evidence>
<dbReference type="PROSITE" id="PS50007">
    <property type="entry name" value="PIPLC_X_DOMAIN"/>
    <property type="match status" value="1"/>
</dbReference>
<dbReference type="InterPro" id="IPR017946">
    <property type="entry name" value="PLC-like_Pdiesterase_TIM-brl"/>
</dbReference>
<dbReference type="GO" id="GO:0051209">
    <property type="term" value="P:release of sequestered calcium ion into cytosol"/>
    <property type="evidence" value="ECO:0007669"/>
    <property type="project" value="TreeGrafter"/>
</dbReference>
<evidence type="ECO:0000259" key="17">
    <source>
        <dbReference type="PROSITE" id="PS50008"/>
    </source>
</evidence>
<dbReference type="PROSITE" id="PS50004">
    <property type="entry name" value="C2"/>
    <property type="match status" value="1"/>
</dbReference>
<evidence type="ECO:0000313" key="19">
    <source>
        <dbReference type="Proteomes" id="UP000267027"/>
    </source>
</evidence>
<feature type="domain" description="PI-PLC Y-box" evidence="17">
    <location>
        <begin position="952"/>
        <end position="1062"/>
    </location>
</feature>
<dbReference type="EC" id="3.1.4.11" evidence="2 13"/>
<keyword evidence="7 13" id="KW-0442">Lipid degradation</keyword>
<evidence type="ECO:0000256" key="7">
    <source>
        <dbReference type="ARBA" id="ARBA00022963"/>
    </source>
</evidence>
<dbReference type="FunFam" id="3.20.20.190:FF:000063">
    <property type="entry name" value="1-phosphatidylinositol 4,5-bisphosphate phosphodiesterase gamma"/>
    <property type="match status" value="1"/>
</dbReference>
<organism evidence="20">
    <name type="scientific">Angiostrongylus costaricensis</name>
    <name type="common">Nematode worm</name>
    <dbReference type="NCBI Taxonomy" id="334426"/>
    <lineage>
        <taxon>Eukaryota</taxon>
        <taxon>Metazoa</taxon>
        <taxon>Ecdysozoa</taxon>
        <taxon>Nematoda</taxon>
        <taxon>Chromadorea</taxon>
        <taxon>Rhabditida</taxon>
        <taxon>Rhabditina</taxon>
        <taxon>Rhabditomorpha</taxon>
        <taxon>Strongyloidea</taxon>
        <taxon>Metastrongylidae</taxon>
        <taxon>Angiostrongylus</taxon>
    </lineage>
</organism>
<evidence type="ECO:0000259" key="16">
    <source>
        <dbReference type="PROSITE" id="PS50004"/>
    </source>
</evidence>
<dbReference type="OrthoDB" id="269822at2759"/>